<sequence length="77" mass="8234">MACEPAIVRTEARGTYDLVIRRAHVFDGHEVHAGPRDVAIDGGQIAAVSPEALSGTREVDAAGAWMMPGLIDTHLHF</sequence>
<name>A0ABW6RV37_9NOCA</name>
<dbReference type="PANTHER" id="PTHR11647">
    <property type="entry name" value="HYDRANTOINASE/DIHYDROPYRIMIDINASE FAMILY MEMBER"/>
    <property type="match status" value="1"/>
</dbReference>
<reference evidence="1 2" key="1">
    <citation type="submission" date="2024-10" db="EMBL/GenBank/DDBJ databases">
        <title>The Natural Products Discovery Center: Release of the First 8490 Sequenced Strains for Exploring Actinobacteria Biosynthetic Diversity.</title>
        <authorList>
            <person name="Kalkreuter E."/>
            <person name="Kautsar S.A."/>
            <person name="Yang D."/>
            <person name="Bader C.D."/>
            <person name="Teijaro C.N."/>
            <person name="Fluegel L."/>
            <person name="Davis C.M."/>
            <person name="Simpson J.R."/>
            <person name="Lauterbach L."/>
            <person name="Steele A.D."/>
            <person name="Gui C."/>
            <person name="Meng S."/>
            <person name="Li G."/>
            <person name="Viehrig K."/>
            <person name="Ye F."/>
            <person name="Su P."/>
            <person name="Kiefer A.F."/>
            <person name="Nichols A."/>
            <person name="Cepeda A.J."/>
            <person name="Yan W."/>
            <person name="Fan B."/>
            <person name="Jiang Y."/>
            <person name="Adhikari A."/>
            <person name="Zheng C.-J."/>
            <person name="Schuster L."/>
            <person name="Cowan T.M."/>
            <person name="Smanski M.J."/>
            <person name="Chevrette M.G."/>
            <person name="De Carvalho L.P.S."/>
            <person name="Shen B."/>
        </authorList>
    </citation>
    <scope>NUCLEOTIDE SEQUENCE [LARGE SCALE GENOMIC DNA]</scope>
    <source>
        <strain evidence="1 2">NPDC002593</strain>
    </source>
</reference>
<keyword evidence="2" id="KW-1185">Reference proteome</keyword>
<accession>A0ABW6RV37</accession>
<dbReference type="PANTHER" id="PTHR11647:SF1">
    <property type="entry name" value="COLLAPSIN RESPONSE MEDIATOR PROTEIN"/>
    <property type="match status" value="1"/>
</dbReference>
<organism evidence="1 2">
    <name type="scientific">Nocardia jiangxiensis</name>
    <dbReference type="NCBI Taxonomy" id="282685"/>
    <lineage>
        <taxon>Bacteria</taxon>
        <taxon>Bacillati</taxon>
        <taxon>Actinomycetota</taxon>
        <taxon>Actinomycetes</taxon>
        <taxon>Mycobacteriales</taxon>
        <taxon>Nocardiaceae</taxon>
        <taxon>Nocardia</taxon>
    </lineage>
</organism>
<dbReference type="InterPro" id="IPR011059">
    <property type="entry name" value="Metal-dep_hydrolase_composite"/>
</dbReference>
<dbReference type="Proteomes" id="UP001601992">
    <property type="component" value="Unassembled WGS sequence"/>
</dbReference>
<evidence type="ECO:0000313" key="1">
    <source>
        <dbReference type="EMBL" id="MFF3567883.1"/>
    </source>
</evidence>
<dbReference type="SUPFAM" id="SSF51338">
    <property type="entry name" value="Composite domain of metallo-dependent hydrolases"/>
    <property type="match status" value="1"/>
</dbReference>
<comment type="caution">
    <text evidence="1">The sequence shown here is derived from an EMBL/GenBank/DDBJ whole genome shotgun (WGS) entry which is preliminary data.</text>
</comment>
<evidence type="ECO:0008006" key="3">
    <source>
        <dbReference type="Google" id="ProtNLM"/>
    </source>
</evidence>
<dbReference type="EMBL" id="JBIAQY010000002">
    <property type="protein sequence ID" value="MFF3567883.1"/>
    <property type="molecule type" value="Genomic_DNA"/>
</dbReference>
<dbReference type="InterPro" id="IPR050378">
    <property type="entry name" value="Metallo-dep_Hydrolases_sf"/>
</dbReference>
<proteinExistence type="predicted"/>
<protein>
    <recommendedName>
        <fullName evidence="3">Amidohydrolase family protein</fullName>
    </recommendedName>
</protein>
<evidence type="ECO:0000313" key="2">
    <source>
        <dbReference type="Proteomes" id="UP001601992"/>
    </source>
</evidence>
<gene>
    <name evidence="1" type="ORF">ACFYXQ_08880</name>
</gene>
<dbReference type="Gene3D" id="2.30.40.10">
    <property type="entry name" value="Urease, subunit C, domain 1"/>
    <property type="match status" value="1"/>
</dbReference>
<dbReference type="RefSeq" id="WP_387403070.1">
    <property type="nucleotide sequence ID" value="NZ_JBIAQY010000002.1"/>
</dbReference>